<organism evidence="1 2">
    <name type="scientific">Gigaspora margarita</name>
    <dbReference type="NCBI Taxonomy" id="4874"/>
    <lineage>
        <taxon>Eukaryota</taxon>
        <taxon>Fungi</taxon>
        <taxon>Fungi incertae sedis</taxon>
        <taxon>Mucoromycota</taxon>
        <taxon>Glomeromycotina</taxon>
        <taxon>Glomeromycetes</taxon>
        <taxon>Diversisporales</taxon>
        <taxon>Gigasporaceae</taxon>
        <taxon>Gigaspora</taxon>
    </lineage>
</organism>
<dbReference type="Proteomes" id="UP000789901">
    <property type="component" value="Unassembled WGS sequence"/>
</dbReference>
<evidence type="ECO:0000313" key="2">
    <source>
        <dbReference type="Proteomes" id="UP000789901"/>
    </source>
</evidence>
<name>A0ABN7WT32_GIGMA</name>
<comment type="caution">
    <text evidence="1">The sequence shown here is derived from an EMBL/GenBank/DDBJ whole genome shotgun (WGS) entry which is preliminary data.</text>
</comment>
<protein>
    <submittedName>
        <fullName evidence="1">5857_t:CDS:1</fullName>
    </submittedName>
</protein>
<keyword evidence="2" id="KW-1185">Reference proteome</keyword>
<dbReference type="EMBL" id="CAJVQB010059503">
    <property type="protein sequence ID" value="CAG8839021.1"/>
    <property type="molecule type" value="Genomic_DNA"/>
</dbReference>
<sequence length="70" mass="7798">NTILINTSKGAKYVSNPFCSYTLSRDLETLKLASNSANPTKRPYTLDNGVHLTPKGYTTIRHSNPNYIPK</sequence>
<reference evidence="1 2" key="1">
    <citation type="submission" date="2021-06" db="EMBL/GenBank/DDBJ databases">
        <authorList>
            <person name="Kallberg Y."/>
            <person name="Tangrot J."/>
            <person name="Rosling A."/>
        </authorList>
    </citation>
    <scope>NUCLEOTIDE SEQUENCE [LARGE SCALE GENOMIC DNA]</scope>
    <source>
        <strain evidence="1 2">120-4 pot B 10/14</strain>
    </source>
</reference>
<feature type="non-terminal residue" evidence="1">
    <location>
        <position position="1"/>
    </location>
</feature>
<proteinExistence type="predicted"/>
<evidence type="ECO:0000313" key="1">
    <source>
        <dbReference type="EMBL" id="CAG8839021.1"/>
    </source>
</evidence>
<gene>
    <name evidence="1" type="ORF">GMARGA_LOCUS34260</name>
</gene>
<accession>A0ABN7WT32</accession>